<keyword evidence="12" id="KW-1185">Reference proteome</keyword>
<dbReference type="InterPro" id="IPR016140">
    <property type="entry name" value="Bifunc_inhib/LTP/seed_store"/>
</dbReference>
<evidence type="ECO:0000256" key="1">
    <source>
        <dbReference type="ARBA" id="ARBA00004609"/>
    </source>
</evidence>
<dbReference type="Gene3D" id="1.10.110.10">
    <property type="entry name" value="Plant lipid-transfer and hydrophobic proteins"/>
    <property type="match status" value="1"/>
</dbReference>
<keyword evidence="3" id="KW-1003">Cell membrane</keyword>
<comment type="similarity">
    <text evidence="2">Belongs to the plant LTP family.</text>
</comment>
<keyword evidence="4" id="KW-0336">GPI-anchor</keyword>
<proteinExistence type="inferred from homology"/>
<keyword evidence="8" id="KW-0325">Glycoprotein</keyword>
<evidence type="ECO:0000256" key="5">
    <source>
        <dbReference type="ARBA" id="ARBA00022729"/>
    </source>
</evidence>
<evidence type="ECO:0000256" key="6">
    <source>
        <dbReference type="ARBA" id="ARBA00023136"/>
    </source>
</evidence>
<comment type="caution">
    <text evidence="11">The sequence shown here is derived from an EMBL/GenBank/DDBJ whole genome shotgun (WGS) entry which is preliminary data.</text>
</comment>
<dbReference type="InterPro" id="IPR036312">
    <property type="entry name" value="Bifun_inhib/LTP/seed_sf"/>
</dbReference>
<evidence type="ECO:0000256" key="7">
    <source>
        <dbReference type="ARBA" id="ARBA00023157"/>
    </source>
</evidence>
<evidence type="ECO:0000256" key="4">
    <source>
        <dbReference type="ARBA" id="ARBA00022622"/>
    </source>
</evidence>
<gene>
    <name evidence="11" type="ORF">HID58_026995</name>
</gene>
<sequence>MTKKQQDTIHKKYGDLQISYLDILGHCRSLPRPGDSTRRRSSFDVLHAETYVVSAVHTRGKPAASTPSCCGPMKEIVVKDAPCLCAVFNDPVILKTLNLTKENALDLPKACGANPDISLCSKTASLPPTAPPGPTSGCSSVQAVSYIGLSFLLAFVARILY</sequence>
<evidence type="ECO:0000256" key="3">
    <source>
        <dbReference type="ARBA" id="ARBA00022475"/>
    </source>
</evidence>
<dbReference type="SUPFAM" id="SSF47699">
    <property type="entry name" value="Bifunctional inhibitor/lipid-transfer protein/seed storage 2S albumin"/>
    <property type="match status" value="1"/>
</dbReference>
<evidence type="ECO:0000259" key="10">
    <source>
        <dbReference type="Pfam" id="PF14368"/>
    </source>
</evidence>
<feature type="domain" description="Bifunctional inhibitor/plant lipid transfer protein/seed storage helical" evidence="10">
    <location>
        <begin position="58"/>
        <end position="120"/>
    </location>
</feature>
<dbReference type="Proteomes" id="UP000824890">
    <property type="component" value="Unassembled WGS sequence"/>
</dbReference>
<protein>
    <recommendedName>
        <fullName evidence="10">Bifunctional inhibitor/plant lipid transfer protein/seed storage helical domain-containing protein</fullName>
    </recommendedName>
</protein>
<name>A0ABQ8CQJ6_BRANA</name>
<dbReference type="Pfam" id="PF14368">
    <property type="entry name" value="LTP_2"/>
    <property type="match status" value="1"/>
</dbReference>
<evidence type="ECO:0000313" key="11">
    <source>
        <dbReference type="EMBL" id="KAH0919335.1"/>
    </source>
</evidence>
<dbReference type="EMBL" id="JAGKQM010000007">
    <property type="protein sequence ID" value="KAH0919335.1"/>
    <property type="molecule type" value="Genomic_DNA"/>
</dbReference>
<reference evidence="11 12" key="1">
    <citation type="submission" date="2021-05" db="EMBL/GenBank/DDBJ databases">
        <title>Genome Assembly of Synthetic Allotetraploid Brassica napus Reveals Homoeologous Exchanges between Subgenomes.</title>
        <authorList>
            <person name="Davis J.T."/>
        </authorList>
    </citation>
    <scope>NUCLEOTIDE SEQUENCE [LARGE SCALE GENOMIC DNA]</scope>
    <source>
        <strain evidence="12">cv. Da-Ae</strain>
        <tissue evidence="11">Seedling</tissue>
    </source>
</reference>
<evidence type="ECO:0000256" key="2">
    <source>
        <dbReference type="ARBA" id="ARBA00009748"/>
    </source>
</evidence>
<keyword evidence="9" id="KW-0449">Lipoprotein</keyword>
<comment type="subcellular location">
    <subcellularLocation>
        <location evidence="1">Cell membrane</location>
        <topology evidence="1">Lipid-anchor</topology>
        <topology evidence="1">GPI-anchor</topology>
    </subcellularLocation>
</comment>
<dbReference type="CDD" id="cd00010">
    <property type="entry name" value="AAI_LTSS"/>
    <property type="match status" value="1"/>
</dbReference>
<organism evidence="11 12">
    <name type="scientific">Brassica napus</name>
    <name type="common">Rape</name>
    <dbReference type="NCBI Taxonomy" id="3708"/>
    <lineage>
        <taxon>Eukaryota</taxon>
        <taxon>Viridiplantae</taxon>
        <taxon>Streptophyta</taxon>
        <taxon>Embryophyta</taxon>
        <taxon>Tracheophyta</taxon>
        <taxon>Spermatophyta</taxon>
        <taxon>Magnoliopsida</taxon>
        <taxon>eudicotyledons</taxon>
        <taxon>Gunneridae</taxon>
        <taxon>Pentapetalae</taxon>
        <taxon>rosids</taxon>
        <taxon>malvids</taxon>
        <taxon>Brassicales</taxon>
        <taxon>Brassicaceae</taxon>
        <taxon>Brassiceae</taxon>
        <taxon>Brassica</taxon>
    </lineage>
</organism>
<evidence type="ECO:0000313" key="12">
    <source>
        <dbReference type="Proteomes" id="UP000824890"/>
    </source>
</evidence>
<keyword evidence="5" id="KW-0732">Signal</keyword>
<keyword evidence="6" id="KW-0472">Membrane</keyword>
<dbReference type="InterPro" id="IPR043325">
    <property type="entry name" value="LTSS"/>
</dbReference>
<evidence type="ECO:0000256" key="9">
    <source>
        <dbReference type="ARBA" id="ARBA00023288"/>
    </source>
</evidence>
<keyword evidence="7" id="KW-1015">Disulfide bond</keyword>
<dbReference type="PANTHER" id="PTHR33044">
    <property type="entry name" value="BIFUNCTIONAL INHIBITOR/LIPID-TRANSFER PROTEIN/SEED STORAGE 2S ALBUMIN SUPERFAMILY PROTEIN-RELATED"/>
    <property type="match status" value="1"/>
</dbReference>
<evidence type="ECO:0000256" key="8">
    <source>
        <dbReference type="ARBA" id="ARBA00023180"/>
    </source>
</evidence>
<accession>A0ABQ8CQJ6</accession>